<evidence type="ECO:0000256" key="5">
    <source>
        <dbReference type="ARBA" id="ARBA00023136"/>
    </source>
</evidence>
<feature type="transmembrane region" description="Helical" evidence="8">
    <location>
        <begin position="32"/>
        <end position="57"/>
    </location>
</feature>
<organism evidence="10 11">
    <name type="scientific">Biomphalaria pfeifferi</name>
    <name type="common">Bloodfluke planorb</name>
    <name type="synonym">Freshwater snail</name>
    <dbReference type="NCBI Taxonomy" id="112525"/>
    <lineage>
        <taxon>Eukaryota</taxon>
        <taxon>Metazoa</taxon>
        <taxon>Spiralia</taxon>
        <taxon>Lophotrochozoa</taxon>
        <taxon>Mollusca</taxon>
        <taxon>Gastropoda</taxon>
        <taxon>Heterobranchia</taxon>
        <taxon>Euthyneura</taxon>
        <taxon>Panpulmonata</taxon>
        <taxon>Hygrophila</taxon>
        <taxon>Lymnaeoidea</taxon>
        <taxon>Planorbidae</taxon>
        <taxon>Biomphalaria</taxon>
    </lineage>
</organism>
<dbReference type="GO" id="GO:0016020">
    <property type="term" value="C:membrane"/>
    <property type="evidence" value="ECO:0007669"/>
    <property type="project" value="UniProtKB-SubCell"/>
</dbReference>
<evidence type="ECO:0000256" key="8">
    <source>
        <dbReference type="SAM" id="Phobius"/>
    </source>
</evidence>
<feature type="domain" description="G-protein coupled receptors family 1 profile" evidence="9">
    <location>
        <begin position="48"/>
        <end position="321"/>
    </location>
</feature>
<proteinExistence type="predicted"/>
<feature type="transmembrane region" description="Helical" evidence="8">
    <location>
        <begin position="299"/>
        <end position="322"/>
    </location>
</feature>
<gene>
    <name evidence="10" type="ORF">Bpfe_026339</name>
</gene>
<evidence type="ECO:0000313" key="10">
    <source>
        <dbReference type="EMBL" id="KAK0044205.1"/>
    </source>
</evidence>
<keyword evidence="6 10" id="KW-0675">Receptor</keyword>
<evidence type="ECO:0000256" key="6">
    <source>
        <dbReference type="ARBA" id="ARBA00023170"/>
    </source>
</evidence>
<evidence type="ECO:0000259" key="9">
    <source>
        <dbReference type="PROSITE" id="PS50262"/>
    </source>
</evidence>
<dbReference type="SUPFAM" id="SSF81321">
    <property type="entry name" value="Family A G protein-coupled receptor-like"/>
    <property type="match status" value="1"/>
</dbReference>
<reference evidence="10" key="2">
    <citation type="submission" date="2023-04" db="EMBL/GenBank/DDBJ databases">
        <authorList>
            <person name="Bu L."/>
            <person name="Lu L."/>
            <person name="Laidemitt M.R."/>
            <person name="Zhang S.M."/>
            <person name="Mutuku M."/>
            <person name="Mkoji G."/>
            <person name="Steinauer M."/>
            <person name="Loker E.S."/>
        </authorList>
    </citation>
    <scope>NUCLEOTIDE SEQUENCE</scope>
    <source>
        <strain evidence="10">KasaAsao</strain>
        <tissue evidence="10">Whole Snail</tissue>
    </source>
</reference>
<keyword evidence="5 8" id="KW-0472">Membrane</keyword>
<dbReference type="PROSITE" id="PS50262">
    <property type="entry name" value="G_PROTEIN_RECEP_F1_2"/>
    <property type="match status" value="1"/>
</dbReference>
<dbReference type="PANTHER" id="PTHR24243">
    <property type="entry name" value="G-PROTEIN COUPLED RECEPTOR"/>
    <property type="match status" value="1"/>
</dbReference>
<feature type="transmembrane region" description="Helical" evidence="8">
    <location>
        <begin position="205"/>
        <end position="227"/>
    </location>
</feature>
<keyword evidence="11" id="KW-1185">Reference proteome</keyword>
<dbReference type="Proteomes" id="UP001233172">
    <property type="component" value="Unassembled WGS sequence"/>
</dbReference>
<evidence type="ECO:0000256" key="4">
    <source>
        <dbReference type="ARBA" id="ARBA00023040"/>
    </source>
</evidence>
<dbReference type="EMBL" id="JASAOG010000202">
    <property type="protein sequence ID" value="KAK0044205.1"/>
    <property type="molecule type" value="Genomic_DNA"/>
</dbReference>
<dbReference type="GO" id="GO:0004930">
    <property type="term" value="F:G protein-coupled receptor activity"/>
    <property type="evidence" value="ECO:0007669"/>
    <property type="project" value="UniProtKB-KW"/>
</dbReference>
<keyword evidence="7" id="KW-0807">Transducer</keyword>
<dbReference type="InterPro" id="IPR017452">
    <property type="entry name" value="GPCR_Rhodpsn_7TM"/>
</dbReference>
<accession>A0AAD8B057</accession>
<keyword evidence="3 8" id="KW-1133">Transmembrane helix</keyword>
<keyword evidence="2 8" id="KW-0812">Transmembrane</keyword>
<name>A0AAD8B057_BIOPF</name>
<comment type="caution">
    <text evidence="10">The sequence shown here is derived from an EMBL/GenBank/DDBJ whole genome shotgun (WGS) entry which is preliminary data.</text>
</comment>
<dbReference type="AlphaFoldDB" id="A0AAD8B057"/>
<sequence length="349" mass="39264">MLTNTSLEAKEGDYTHPTHALDVLDLKLLNCILITLPCAFLTLLDLFANVVNIRVFVGQGLTSSIEISFLAIAVTDLVRVVFVPFELFCISSYVDESDLSVKLIEFYYVVITWPMNCVIRTSLHVTVYTTMERCFCVLFPLQIKSIITKKRTTVVIGCIVAVNGLTLYPIYSTIYLSWNVYPKINRTLLGLGFLKDKTEPLRINYVVHIVLTVLPLGLLVILTTLLVSHLYANRKWRLQNSTTAQVRKASLSSRDIKSIRLVTVVAALIVSCYLPVVTIVLTCFFIPDLNFNGKYDTVIPYLFAMVIVSLSMSSIVSTSIYFKMSTNYRNAFMRLFYPPTAAKVIASQS</sequence>
<evidence type="ECO:0000256" key="1">
    <source>
        <dbReference type="ARBA" id="ARBA00004141"/>
    </source>
</evidence>
<keyword evidence="4" id="KW-0297">G-protein coupled receptor</keyword>
<evidence type="ECO:0000256" key="2">
    <source>
        <dbReference type="ARBA" id="ARBA00022692"/>
    </source>
</evidence>
<feature type="transmembrane region" description="Helical" evidence="8">
    <location>
        <begin position="152"/>
        <end position="171"/>
    </location>
</feature>
<feature type="transmembrane region" description="Helical" evidence="8">
    <location>
        <begin position="261"/>
        <end position="287"/>
    </location>
</feature>
<dbReference type="PANTHER" id="PTHR24243:SF208">
    <property type="entry name" value="PYROKININ-1 RECEPTOR"/>
    <property type="match status" value="1"/>
</dbReference>
<reference evidence="10" key="1">
    <citation type="journal article" date="2023" name="PLoS Negl. Trop. Dis.">
        <title>A genome sequence for Biomphalaria pfeifferi, the major vector snail for the human-infecting parasite Schistosoma mansoni.</title>
        <authorList>
            <person name="Bu L."/>
            <person name="Lu L."/>
            <person name="Laidemitt M.R."/>
            <person name="Zhang S.M."/>
            <person name="Mutuku M."/>
            <person name="Mkoji G."/>
            <person name="Steinauer M."/>
            <person name="Loker E.S."/>
        </authorList>
    </citation>
    <scope>NUCLEOTIDE SEQUENCE</scope>
    <source>
        <strain evidence="10">KasaAsao</strain>
    </source>
</reference>
<protein>
    <submittedName>
        <fullName evidence="10">FMRFamide receptor</fullName>
    </submittedName>
</protein>
<evidence type="ECO:0000313" key="11">
    <source>
        <dbReference type="Proteomes" id="UP001233172"/>
    </source>
</evidence>
<evidence type="ECO:0000256" key="3">
    <source>
        <dbReference type="ARBA" id="ARBA00022989"/>
    </source>
</evidence>
<comment type="subcellular location">
    <subcellularLocation>
        <location evidence="1">Membrane</location>
        <topology evidence="1">Multi-pass membrane protein</topology>
    </subcellularLocation>
</comment>
<dbReference type="Gene3D" id="1.20.1070.10">
    <property type="entry name" value="Rhodopsin 7-helix transmembrane proteins"/>
    <property type="match status" value="1"/>
</dbReference>
<evidence type="ECO:0000256" key="7">
    <source>
        <dbReference type="ARBA" id="ARBA00023224"/>
    </source>
</evidence>